<feature type="region of interest" description="Disordered" evidence="1">
    <location>
        <begin position="1"/>
        <end position="22"/>
    </location>
</feature>
<evidence type="ECO:0000313" key="3">
    <source>
        <dbReference type="Proteomes" id="UP000257109"/>
    </source>
</evidence>
<dbReference type="AlphaFoldDB" id="A0A371F4T4"/>
<evidence type="ECO:0000256" key="1">
    <source>
        <dbReference type="SAM" id="MobiDB-lite"/>
    </source>
</evidence>
<gene>
    <name evidence="2" type="ORF">CR513_47089</name>
</gene>
<comment type="caution">
    <text evidence="2">The sequence shown here is derived from an EMBL/GenBank/DDBJ whole genome shotgun (WGS) entry which is preliminary data.</text>
</comment>
<sequence>MILMDNGEVESENSSDDEMPPLEDCSDMEVAELVDGVVLDTWGALSIQPKEDGDVEPREHISHTRCLVQGKVCSMIIDGRSCTNVDSTILVEKINLQTAKHPRPYKLQCLSNIGELKVDKQVSVPFAIENYKDEVLCDVVLMELNCMVTHKGYTNCLSFIYNELKITLTSLSPKKVCEDQIKMRKVRKCKLREEQLNFQEKERKENMSENKKKKEKHEIECSEENECICKEKKVESALLAKEKLLVLLYNDVYFTNKFHHSFPCEVDSLLQEFTDVFPDEVPHGLPPLRGIEHQIDLIPGCPIPNRPAYRTNTRKQRKFKSK</sequence>
<evidence type="ECO:0000313" key="2">
    <source>
        <dbReference type="EMBL" id="RDX73316.1"/>
    </source>
</evidence>
<feature type="non-terminal residue" evidence="2">
    <location>
        <position position="1"/>
    </location>
</feature>
<dbReference type="PANTHER" id="PTHR35046:SF9">
    <property type="entry name" value="RNA-DIRECTED DNA POLYMERASE"/>
    <property type="match status" value="1"/>
</dbReference>
<name>A0A371F4T4_MUCPR</name>
<feature type="compositionally biased region" description="Acidic residues" evidence="1">
    <location>
        <begin position="7"/>
        <end position="22"/>
    </location>
</feature>
<dbReference type="EMBL" id="QJKJ01010567">
    <property type="protein sequence ID" value="RDX73316.1"/>
    <property type="molecule type" value="Genomic_DNA"/>
</dbReference>
<organism evidence="2 3">
    <name type="scientific">Mucuna pruriens</name>
    <name type="common">Velvet bean</name>
    <name type="synonym">Dolichos pruriens</name>
    <dbReference type="NCBI Taxonomy" id="157652"/>
    <lineage>
        <taxon>Eukaryota</taxon>
        <taxon>Viridiplantae</taxon>
        <taxon>Streptophyta</taxon>
        <taxon>Embryophyta</taxon>
        <taxon>Tracheophyta</taxon>
        <taxon>Spermatophyta</taxon>
        <taxon>Magnoliopsida</taxon>
        <taxon>eudicotyledons</taxon>
        <taxon>Gunneridae</taxon>
        <taxon>Pentapetalae</taxon>
        <taxon>rosids</taxon>
        <taxon>fabids</taxon>
        <taxon>Fabales</taxon>
        <taxon>Fabaceae</taxon>
        <taxon>Papilionoideae</taxon>
        <taxon>50 kb inversion clade</taxon>
        <taxon>NPAAA clade</taxon>
        <taxon>indigoferoid/millettioid clade</taxon>
        <taxon>Phaseoleae</taxon>
        <taxon>Mucuna</taxon>
    </lineage>
</organism>
<accession>A0A371F4T4</accession>
<keyword evidence="3" id="KW-1185">Reference proteome</keyword>
<dbReference type="Proteomes" id="UP000257109">
    <property type="component" value="Unassembled WGS sequence"/>
</dbReference>
<protein>
    <submittedName>
        <fullName evidence="2">Uncharacterized protein</fullName>
    </submittedName>
</protein>
<reference evidence="2" key="1">
    <citation type="submission" date="2018-05" db="EMBL/GenBank/DDBJ databases">
        <title>Draft genome of Mucuna pruriens seed.</title>
        <authorList>
            <person name="Nnadi N.E."/>
            <person name="Vos R."/>
            <person name="Hasami M.H."/>
            <person name="Devisetty U.K."/>
            <person name="Aguiy J.C."/>
        </authorList>
    </citation>
    <scope>NUCLEOTIDE SEQUENCE [LARGE SCALE GENOMIC DNA]</scope>
    <source>
        <strain evidence="2">JCA_2017</strain>
    </source>
</reference>
<dbReference type="OrthoDB" id="1747743at2759"/>
<proteinExistence type="predicted"/>
<dbReference type="PANTHER" id="PTHR35046">
    <property type="entry name" value="ZINC KNUCKLE (CCHC-TYPE) FAMILY PROTEIN"/>
    <property type="match status" value="1"/>
</dbReference>